<accession>E4T084</accession>
<proteinExistence type="predicted"/>
<feature type="transmembrane region" description="Helical" evidence="1">
    <location>
        <begin position="6"/>
        <end position="25"/>
    </location>
</feature>
<dbReference type="STRING" id="694427.Palpr_0112"/>
<reference key="1">
    <citation type="submission" date="2010-11" db="EMBL/GenBank/DDBJ databases">
        <title>The complete genome of Paludibacter propionicigenes DSM 17365.</title>
        <authorList>
            <consortium name="US DOE Joint Genome Institute (JGI-PGF)"/>
            <person name="Lucas S."/>
            <person name="Copeland A."/>
            <person name="Lapidus A."/>
            <person name="Bruce D."/>
            <person name="Goodwin L."/>
            <person name="Pitluck S."/>
            <person name="Kyrpides N."/>
            <person name="Mavromatis K."/>
            <person name="Ivanova N."/>
            <person name="Munk A.C."/>
            <person name="Brettin T."/>
            <person name="Detter J.C."/>
            <person name="Han C."/>
            <person name="Tapia R."/>
            <person name="Land M."/>
            <person name="Hauser L."/>
            <person name="Markowitz V."/>
            <person name="Cheng J.-F."/>
            <person name="Hugenholtz P."/>
            <person name="Woyke T."/>
            <person name="Wu D."/>
            <person name="Gronow S."/>
            <person name="Wellnitz S."/>
            <person name="Brambilla E."/>
            <person name="Klenk H.-P."/>
            <person name="Eisen J.A."/>
        </authorList>
    </citation>
    <scope>NUCLEOTIDE SEQUENCE</scope>
    <source>
        <strain>WB4</strain>
    </source>
</reference>
<feature type="transmembrane region" description="Helical" evidence="1">
    <location>
        <begin position="62"/>
        <end position="81"/>
    </location>
</feature>
<evidence type="ECO:0000256" key="1">
    <source>
        <dbReference type="SAM" id="Phobius"/>
    </source>
</evidence>
<evidence type="ECO:0000313" key="3">
    <source>
        <dbReference type="Proteomes" id="UP000008718"/>
    </source>
</evidence>
<dbReference type="AlphaFoldDB" id="E4T084"/>
<organism evidence="2 3">
    <name type="scientific">Paludibacter propionicigenes (strain DSM 17365 / JCM 13257 / WB4)</name>
    <dbReference type="NCBI Taxonomy" id="694427"/>
    <lineage>
        <taxon>Bacteria</taxon>
        <taxon>Pseudomonadati</taxon>
        <taxon>Bacteroidota</taxon>
        <taxon>Bacteroidia</taxon>
        <taxon>Bacteroidales</taxon>
        <taxon>Paludibacteraceae</taxon>
        <taxon>Paludibacter</taxon>
    </lineage>
</organism>
<keyword evidence="1" id="KW-0812">Transmembrane</keyword>
<dbReference type="EMBL" id="CP002345">
    <property type="protein sequence ID" value="ADQ78274.1"/>
    <property type="molecule type" value="Genomic_DNA"/>
</dbReference>
<feature type="transmembrane region" description="Helical" evidence="1">
    <location>
        <begin position="37"/>
        <end position="56"/>
    </location>
</feature>
<dbReference type="Proteomes" id="UP000008718">
    <property type="component" value="Chromosome"/>
</dbReference>
<sequence length="116" mass="13660">MEKFSILFNGDVIIFILIAIIYFLYSATTKKLSGNYARFIIVFMLCYYIVFYLLSLKNPSDAKGLFILCFLPTFTLFHWLIPFKKNKRVTKIFAILTGILIFIVLFMYVALYFSKM</sequence>
<keyword evidence="1" id="KW-1133">Transmembrane helix</keyword>
<dbReference type="KEGG" id="ppn:Palpr_0112"/>
<evidence type="ECO:0000313" key="2">
    <source>
        <dbReference type="EMBL" id="ADQ78274.1"/>
    </source>
</evidence>
<keyword evidence="1" id="KW-0472">Membrane</keyword>
<name>E4T084_PALPW</name>
<dbReference type="RefSeq" id="WP_013443643.1">
    <property type="nucleotide sequence ID" value="NC_014734.1"/>
</dbReference>
<protein>
    <submittedName>
        <fullName evidence="2">Uncharacterized protein</fullName>
    </submittedName>
</protein>
<dbReference type="HOGENOM" id="CLU_2106788_0_0_10"/>
<reference evidence="2 3" key="2">
    <citation type="journal article" date="2011" name="Stand. Genomic Sci.">
        <title>Complete genome sequence of Paludibacter propionicigenes type strain (WB4).</title>
        <authorList>
            <person name="Gronow S."/>
            <person name="Munk C."/>
            <person name="Lapidus A."/>
            <person name="Nolan M."/>
            <person name="Lucas S."/>
            <person name="Hammon N."/>
            <person name="Deshpande S."/>
            <person name="Cheng J.F."/>
            <person name="Tapia R."/>
            <person name="Han C."/>
            <person name="Goodwin L."/>
            <person name="Pitluck S."/>
            <person name="Liolios K."/>
            <person name="Ivanova N."/>
            <person name="Mavromatis K."/>
            <person name="Mikhailova N."/>
            <person name="Pati A."/>
            <person name="Chen A."/>
            <person name="Palaniappan K."/>
            <person name="Land M."/>
            <person name="Hauser L."/>
            <person name="Chang Y.J."/>
            <person name="Jeffries C.D."/>
            <person name="Brambilla E."/>
            <person name="Rohde M."/>
            <person name="Goker M."/>
            <person name="Detter J.C."/>
            <person name="Woyke T."/>
            <person name="Bristow J."/>
            <person name="Eisen J.A."/>
            <person name="Markowitz V."/>
            <person name="Hugenholtz P."/>
            <person name="Kyrpides N.C."/>
            <person name="Klenk H.P."/>
        </authorList>
    </citation>
    <scope>NUCLEOTIDE SEQUENCE [LARGE SCALE GENOMIC DNA]</scope>
    <source>
        <strain evidence="3">DSM 17365 / JCM 13257 / WB4</strain>
    </source>
</reference>
<feature type="transmembrane region" description="Helical" evidence="1">
    <location>
        <begin position="93"/>
        <end position="113"/>
    </location>
</feature>
<keyword evidence="3" id="KW-1185">Reference proteome</keyword>
<gene>
    <name evidence="2" type="ordered locus">Palpr_0112</name>
</gene>